<organism evidence="2 3">
    <name type="scientific">Pseudonocardia oroxyli</name>
    <dbReference type="NCBI Taxonomy" id="366584"/>
    <lineage>
        <taxon>Bacteria</taxon>
        <taxon>Bacillati</taxon>
        <taxon>Actinomycetota</taxon>
        <taxon>Actinomycetes</taxon>
        <taxon>Pseudonocardiales</taxon>
        <taxon>Pseudonocardiaceae</taxon>
        <taxon>Pseudonocardia</taxon>
    </lineage>
</organism>
<gene>
    <name evidence="2" type="ORF">SAMN05216377_107182</name>
</gene>
<keyword evidence="3" id="KW-1185">Reference proteome</keyword>
<dbReference type="Proteomes" id="UP000198967">
    <property type="component" value="Unassembled WGS sequence"/>
</dbReference>
<dbReference type="Gene3D" id="3.40.50.720">
    <property type="entry name" value="NAD(P)-binding Rossmann-like Domain"/>
    <property type="match status" value="1"/>
</dbReference>
<dbReference type="SUPFAM" id="SSF51735">
    <property type="entry name" value="NAD(P)-binding Rossmann-fold domains"/>
    <property type="match status" value="1"/>
</dbReference>
<sequence>MITVLGATGNTGGRVAQRLAEAGVEVRGVSRRGPVQADATDREAMARAFDGAEAAYVLLPLSLFEVGYHAHQDRMGEAITEGLRAAGVPYVVALSSLGAELPSGTGFLTSLHRQEQRLATLDADLLFLRPGLFFESFLPGLEGIRATGVHHDTIDPEVRLPMVATRDIGDVAAAALRGGRDTGVREVIGQEITIPQAVAALGATYQRIPDAALQAAFLQAGLPADVTELHLEMNAFFNSDRIAWRGTDPRTPTTVEQWAQALGAPV</sequence>
<dbReference type="InterPro" id="IPR016040">
    <property type="entry name" value="NAD(P)-bd_dom"/>
</dbReference>
<name>A0A1G7PNH0_PSEOR</name>
<dbReference type="Pfam" id="PF13460">
    <property type="entry name" value="NAD_binding_10"/>
    <property type="match status" value="1"/>
</dbReference>
<evidence type="ECO:0000313" key="3">
    <source>
        <dbReference type="Proteomes" id="UP000198967"/>
    </source>
</evidence>
<dbReference type="EMBL" id="FNBE01000007">
    <property type="protein sequence ID" value="SDF87746.1"/>
    <property type="molecule type" value="Genomic_DNA"/>
</dbReference>
<dbReference type="AlphaFoldDB" id="A0A1G7PNH0"/>
<dbReference type="InterPro" id="IPR051604">
    <property type="entry name" value="Ergot_Alk_Oxidoreductase"/>
</dbReference>
<dbReference type="PANTHER" id="PTHR43162:SF1">
    <property type="entry name" value="PRESTALK A DIFFERENTIATION PROTEIN A"/>
    <property type="match status" value="1"/>
</dbReference>
<dbReference type="RefSeq" id="WP_176921305.1">
    <property type="nucleotide sequence ID" value="NZ_FNBE01000007.1"/>
</dbReference>
<accession>A0A1G7PNH0</accession>
<evidence type="ECO:0000313" key="2">
    <source>
        <dbReference type="EMBL" id="SDF87746.1"/>
    </source>
</evidence>
<evidence type="ECO:0000259" key="1">
    <source>
        <dbReference type="Pfam" id="PF13460"/>
    </source>
</evidence>
<dbReference type="InterPro" id="IPR036291">
    <property type="entry name" value="NAD(P)-bd_dom_sf"/>
</dbReference>
<dbReference type="Gene3D" id="3.90.25.10">
    <property type="entry name" value="UDP-galactose 4-epimerase, domain 1"/>
    <property type="match status" value="1"/>
</dbReference>
<feature type="domain" description="NAD(P)-binding" evidence="1">
    <location>
        <begin position="6"/>
        <end position="176"/>
    </location>
</feature>
<reference evidence="2 3" key="1">
    <citation type="submission" date="2016-10" db="EMBL/GenBank/DDBJ databases">
        <authorList>
            <person name="de Groot N.N."/>
        </authorList>
    </citation>
    <scope>NUCLEOTIDE SEQUENCE [LARGE SCALE GENOMIC DNA]</scope>
    <source>
        <strain evidence="2 3">CGMCC 4.3143</strain>
    </source>
</reference>
<dbReference type="PANTHER" id="PTHR43162">
    <property type="match status" value="1"/>
</dbReference>
<protein>
    <submittedName>
        <fullName evidence="2">Uncharacterized conserved protein YbjT, contains NAD(P)-binding and DUF2867 domains</fullName>
    </submittedName>
</protein>
<proteinExistence type="predicted"/>
<dbReference type="STRING" id="366584.SAMN05216377_107182"/>